<evidence type="ECO:0000256" key="5">
    <source>
        <dbReference type="ARBA" id="ARBA00023136"/>
    </source>
</evidence>
<sequence>MLFRSFSVDVSSNKGLENDGLDHKIGDSGGELGKLDLGFSGGGDELGVGGGEWYDPAVQMVVDLLDWYHGLTGLPWWITIASSTLALRVVLLPVLILQLKKLKRIAELFPKLPPPFPPPFSGKKYSEQYLLFKKEKRAAGCPSFLWFVAYVSVQGGTLWFQDLTELPHGVYGPIFPVLIAGLHFINVQQLSLGHPTVRGKLGLPDKNNPVKTESSTDTGLAKVRNSGMPENVQNLSPEELLPLSIQFLAKGQQERAIPLLQLALEKNPDFMRALVVLGQTLMQKGLLIDATDYLERAISKLFLDGHPTKAEELDLLILSSSWAGVTYIRQGKTAEGLQHLQRIAQLKEPDDPKSKAHYFDGLLLLASTLFNEGQKEEAAKHLRLAAAYDPKYKEYLQQCLEDTEFPTKDQKDQQTDATTH</sequence>
<evidence type="ECO:0000256" key="4">
    <source>
        <dbReference type="ARBA" id="ARBA00022989"/>
    </source>
</evidence>
<evidence type="ECO:0000256" key="6">
    <source>
        <dbReference type="SAM" id="MobiDB-lite"/>
    </source>
</evidence>
<dbReference type="InterPro" id="IPR019734">
    <property type="entry name" value="TPR_rpt"/>
</dbReference>
<dbReference type="InterPro" id="IPR001708">
    <property type="entry name" value="YidC/ALB3/OXA1/COX18"/>
</dbReference>
<comment type="similarity">
    <text evidence="2">Belongs to the OXA1/ALB3/YidC (TC 2.A.9.2) family.</text>
</comment>
<accession>A0AAP0IHI1</accession>
<keyword evidence="9" id="KW-1185">Reference proteome</keyword>
<dbReference type="Gene3D" id="1.25.40.10">
    <property type="entry name" value="Tetratricopeptide repeat domain"/>
    <property type="match status" value="1"/>
</dbReference>
<dbReference type="GO" id="GO:0032979">
    <property type="term" value="P:protein insertion into mitochondrial inner membrane from matrix"/>
    <property type="evidence" value="ECO:0007669"/>
    <property type="project" value="TreeGrafter"/>
</dbReference>
<feature type="transmembrane region" description="Helical" evidence="7">
    <location>
        <begin position="143"/>
        <end position="160"/>
    </location>
</feature>
<feature type="compositionally biased region" description="Polar residues" evidence="6">
    <location>
        <begin position="209"/>
        <end position="218"/>
    </location>
</feature>
<keyword evidence="4 7" id="KW-1133">Transmembrane helix</keyword>
<dbReference type="Proteomes" id="UP001420932">
    <property type="component" value="Unassembled WGS sequence"/>
</dbReference>
<gene>
    <name evidence="8" type="ORF">Syun_022042</name>
</gene>
<keyword evidence="5 7" id="KW-0472">Membrane</keyword>
<feature type="transmembrane region" description="Helical" evidence="7">
    <location>
        <begin position="166"/>
        <end position="185"/>
    </location>
</feature>
<protein>
    <recommendedName>
        <fullName evidence="10">ALBINO3-like protein 2, chloroplastic</fullName>
    </recommendedName>
</protein>
<keyword evidence="3 7" id="KW-0812">Transmembrane</keyword>
<dbReference type="GO" id="GO:0032977">
    <property type="term" value="F:membrane insertase activity"/>
    <property type="evidence" value="ECO:0007669"/>
    <property type="project" value="InterPro"/>
</dbReference>
<comment type="caution">
    <text evidence="8">The sequence shown here is derived from an EMBL/GenBank/DDBJ whole genome shotgun (WGS) entry which is preliminary data.</text>
</comment>
<evidence type="ECO:0000256" key="2">
    <source>
        <dbReference type="ARBA" id="ARBA00010583"/>
    </source>
</evidence>
<feature type="transmembrane region" description="Helical" evidence="7">
    <location>
        <begin position="74"/>
        <end position="97"/>
    </location>
</feature>
<evidence type="ECO:0000313" key="9">
    <source>
        <dbReference type="Proteomes" id="UP001420932"/>
    </source>
</evidence>
<dbReference type="PANTHER" id="PTHR12428">
    <property type="entry name" value="OXA1"/>
    <property type="match status" value="1"/>
</dbReference>
<name>A0AAP0IHI1_9MAGN</name>
<evidence type="ECO:0000313" key="8">
    <source>
        <dbReference type="EMBL" id="KAK9115245.1"/>
    </source>
</evidence>
<dbReference type="AlphaFoldDB" id="A0AAP0IHI1"/>
<feature type="region of interest" description="Disordered" evidence="6">
    <location>
        <begin position="204"/>
        <end position="224"/>
    </location>
</feature>
<evidence type="ECO:0000256" key="1">
    <source>
        <dbReference type="ARBA" id="ARBA00004141"/>
    </source>
</evidence>
<dbReference type="PANTHER" id="PTHR12428:SF65">
    <property type="entry name" value="CYTOCHROME C OXIDASE ASSEMBLY PROTEIN COX18, MITOCHONDRIAL"/>
    <property type="match status" value="1"/>
</dbReference>
<dbReference type="SUPFAM" id="SSF48452">
    <property type="entry name" value="TPR-like"/>
    <property type="match status" value="1"/>
</dbReference>
<dbReference type="Pfam" id="PF13181">
    <property type="entry name" value="TPR_8"/>
    <property type="match status" value="1"/>
</dbReference>
<proteinExistence type="inferred from homology"/>
<comment type="subcellular location">
    <subcellularLocation>
        <location evidence="1">Membrane</location>
        <topology evidence="1">Multi-pass membrane protein</topology>
    </subcellularLocation>
</comment>
<dbReference type="EMBL" id="JBBNAF010000009">
    <property type="protein sequence ID" value="KAK9115245.1"/>
    <property type="molecule type" value="Genomic_DNA"/>
</dbReference>
<dbReference type="InterPro" id="IPR011990">
    <property type="entry name" value="TPR-like_helical_dom_sf"/>
</dbReference>
<reference evidence="8 9" key="1">
    <citation type="submission" date="2024-01" db="EMBL/GenBank/DDBJ databases">
        <title>Genome assemblies of Stephania.</title>
        <authorList>
            <person name="Yang L."/>
        </authorList>
    </citation>
    <scope>NUCLEOTIDE SEQUENCE [LARGE SCALE GENOMIC DNA]</scope>
    <source>
        <strain evidence="8">YNDBR</strain>
        <tissue evidence="8">Leaf</tissue>
    </source>
</reference>
<evidence type="ECO:0000256" key="7">
    <source>
        <dbReference type="SAM" id="Phobius"/>
    </source>
</evidence>
<evidence type="ECO:0008006" key="10">
    <source>
        <dbReference type="Google" id="ProtNLM"/>
    </source>
</evidence>
<organism evidence="8 9">
    <name type="scientific">Stephania yunnanensis</name>
    <dbReference type="NCBI Taxonomy" id="152371"/>
    <lineage>
        <taxon>Eukaryota</taxon>
        <taxon>Viridiplantae</taxon>
        <taxon>Streptophyta</taxon>
        <taxon>Embryophyta</taxon>
        <taxon>Tracheophyta</taxon>
        <taxon>Spermatophyta</taxon>
        <taxon>Magnoliopsida</taxon>
        <taxon>Ranunculales</taxon>
        <taxon>Menispermaceae</taxon>
        <taxon>Menispermoideae</taxon>
        <taxon>Cissampelideae</taxon>
        <taxon>Stephania</taxon>
    </lineage>
</organism>
<evidence type="ECO:0000256" key="3">
    <source>
        <dbReference type="ARBA" id="ARBA00022692"/>
    </source>
</evidence>
<dbReference type="GO" id="GO:0005743">
    <property type="term" value="C:mitochondrial inner membrane"/>
    <property type="evidence" value="ECO:0007669"/>
    <property type="project" value="TreeGrafter"/>
</dbReference>